<dbReference type="PANTHER" id="PTHR31328">
    <property type="entry name" value="BIOGENESIS OF LYSOSOME-RELATED ORGANELLES COMPLEX 1 SUBUNIT 6"/>
    <property type="match status" value="1"/>
</dbReference>
<dbReference type="PANTHER" id="PTHR31328:SF2">
    <property type="entry name" value="BIOGENESIS OF LYSOSOME-RELATED ORGANELLES COMPLEX 1 SUBUNIT 6"/>
    <property type="match status" value="1"/>
</dbReference>
<sequence length="155" mass="18009">MGRNQNGYGRTIKRTRIHAFTVDDVSKLAVGLLALYQPELKKVKQQLDELTKKQTSLIDKLQDENRRFNNVQTSEELQQMFTTVKLYQTKLVTIKKEMMQLYDRATKLKTRALKLQQTKQKAALHRQQQRELQLQRETDLIAKPSSSCGEKGKSS</sequence>
<organism evidence="3 4">
    <name type="scientific">Zootermopsis nevadensis</name>
    <name type="common">Dampwood termite</name>
    <dbReference type="NCBI Taxonomy" id="136037"/>
    <lineage>
        <taxon>Eukaryota</taxon>
        <taxon>Metazoa</taxon>
        <taxon>Ecdysozoa</taxon>
        <taxon>Arthropoda</taxon>
        <taxon>Hexapoda</taxon>
        <taxon>Insecta</taxon>
        <taxon>Pterygota</taxon>
        <taxon>Neoptera</taxon>
        <taxon>Polyneoptera</taxon>
        <taxon>Dictyoptera</taxon>
        <taxon>Blattodea</taxon>
        <taxon>Blattoidea</taxon>
        <taxon>Termitoidae</taxon>
        <taxon>Termopsidae</taxon>
        <taxon>Zootermopsis</taxon>
    </lineage>
</organism>
<reference evidence="3 4" key="1">
    <citation type="journal article" date="2014" name="Nat. Commun.">
        <title>Molecular traces of alternative social organization in a termite genome.</title>
        <authorList>
            <person name="Terrapon N."/>
            <person name="Li C."/>
            <person name="Robertson H.M."/>
            <person name="Ji L."/>
            <person name="Meng X."/>
            <person name="Booth W."/>
            <person name="Chen Z."/>
            <person name="Childers C.P."/>
            <person name="Glastad K.M."/>
            <person name="Gokhale K."/>
            <person name="Gowin J."/>
            <person name="Gronenberg W."/>
            <person name="Hermansen R.A."/>
            <person name="Hu H."/>
            <person name="Hunt B.G."/>
            <person name="Huylmans A.K."/>
            <person name="Khalil S.M."/>
            <person name="Mitchell R.D."/>
            <person name="Munoz-Torres M.C."/>
            <person name="Mustard J.A."/>
            <person name="Pan H."/>
            <person name="Reese J.T."/>
            <person name="Scharf M.E."/>
            <person name="Sun F."/>
            <person name="Vogel H."/>
            <person name="Xiao J."/>
            <person name="Yang W."/>
            <person name="Yang Z."/>
            <person name="Yang Z."/>
            <person name="Zhou J."/>
            <person name="Zhu J."/>
            <person name="Brent C.S."/>
            <person name="Elsik C.G."/>
            <person name="Goodisman M.A."/>
            <person name="Liberles D.A."/>
            <person name="Roe R.M."/>
            <person name="Vargo E.L."/>
            <person name="Vilcinskas A."/>
            <person name="Wang J."/>
            <person name="Bornberg-Bauer E."/>
            <person name="Korb J."/>
            <person name="Zhang G."/>
            <person name="Liebig J."/>
        </authorList>
    </citation>
    <scope>NUCLEOTIDE SEQUENCE [LARGE SCALE GENOMIC DNA]</scope>
    <source>
        <tissue evidence="3">Whole organism</tissue>
    </source>
</reference>
<evidence type="ECO:0000256" key="1">
    <source>
        <dbReference type="SAM" id="Coils"/>
    </source>
</evidence>
<protein>
    <submittedName>
        <fullName evidence="3">Pallidin</fullName>
    </submittedName>
</protein>
<keyword evidence="1" id="KW-0175">Coiled coil</keyword>
<dbReference type="InParanoid" id="A0A067RGA5"/>
<dbReference type="FunCoup" id="A0A067RGA5">
    <property type="interactions" value="477"/>
</dbReference>
<dbReference type="EMBL" id="KK852657">
    <property type="protein sequence ID" value="KDR19214.1"/>
    <property type="molecule type" value="Genomic_DNA"/>
</dbReference>
<gene>
    <name evidence="3" type="ORF">L798_06269</name>
</gene>
<dbReference type="AlphaFoldDB" id="A0A067RGA5"/>
<dbReference type="Pfam" id="PF14712">
    <property type="entry name" value="Snapin_Pallidin"/>
    <property type="match status" value="1"/>
</dbReference>
<dbReference type="STRING" id="136037.A0A067RGA5"/>
<dbReference type="OMA" id="MMSDVKR"/>
<evidence type="ECO:0000256" key="2">
    <source>
        <dbReference type="SAM" id="MobiDB-lite"/>
    </source>
</evidence>
<feature type="coiled-coil region" evidence="1">
    <location>
        <begin position="40"/>
        <end position="67"/>
    </location>
</feature>
<evidence type="ECO:0000313" key="3">
    <source>
        <dbReference type="EMBL" id="KDR19214.1"/>
    </source>
</evidence>
<accession>A0A067RGA5</accession>
<dbReference type="Proteomes" id="UP000027135">
    <property type="component" value="Unassembled WGS sequence"/>
</dbReference>
<evidence type="ECO:0000313" key="4">
    <source>
        <dbReference type="Proteomes" id="UP000027135"/>
    </source>
</evidence>
<feature type="region of interest" description="Disordered" evidence="2">
    <location>
        <begin position="133"/>
        <end position="155"/>
    </location>
</feature>
<dbReference type="InterPro" id="IPR028119">
    <property type="entry name" value="Snapin/Pallidin/Snn1"/>
</dbReference>
<dbReference type="GO" id="GO:0031083">
    <property type="term" value="C:BLOC-1 complex"/>
    <property type="evidence" value="ECO:0007669"/>
    <property type="project" value="TreeGrafter"/>
</dbReference>
<name>A0A067RGA5_ZOONE</name>
<dbReference type="eggNOG" id="ENOG502RZNC">
    <property type="taxonomic scope" value="Eukaryota"/>
</dbReference>
<proteinExistence type="predicted"/>
<dbReference type="GO" id="GO:0030133">
    <property type="term" value="C:transport vesicle"/>
    <property type="evidence" value="ECO:0007669"/>
    <property type="project" value="TreeGrafter"/>
</dbReference>
<keyword evidence="4" id="KW-1185">Reference proteome</keyword>